<dbReference type="Gene3D" id="3.10.580.10">
    <property type="entry name" value="CBS-domain"/>
    <property type="match status" value="1"/>
</dbReference>
<dbReference type="PANTHER" id="PTHR43080:SF26">
    <property type="entry name" value="REGULATORY PROTEIN"/>
    <property type="match status" value="1"/>
</dbReference>
<reference evidence="4" key="2">
    <citation type="journal article" date="2021" name="PeerJ">
        <title>Extensive microbial diversity within the chicken gut microbiome revealed by metagenomics and culture.</title>
        <authorList>
            <person name="Gilroy R."/>
            <person name="Ravi A."/>
            <person name="Getino M."/>
            <person name="Pursley I."/>
            <person name="Horton D.L."/>
            <person name="Alikhan N.F."/>
            <person name="Baker D."/>
            <person name="Gharbi K."/>
            <person name="Hall N."/>
            <person name="Watson M."/>
            <person name="Adriaenssens E.M."/>
            <person name="Foster-Nyarko E."/>
            <person name="Jarju S."/>
            <person name="Secka A."/>
            <person name="Antonio M."/>
            <person name="Oren A."/>
            <person name="Chaudhuri R.R."/>
            <person name="La Ragione R."/>
            <person name="Hildebrand F."/>
            <person name="Pallen M.J."/>
        </authorList>
    </citation>
    <scope>NUCLEOTIDE SEQUENCE</scope>
    <source>
        <strain evidence="4">ChiBcec15-4380</strain>
    </source>
</reference>
<dbReference type="EMBL" id="DVHE01000034">
    <property type="protein sequence ID" value="HIR50476.1"/>
    <property type="molecule type" value="Genomic_DNA"/>
</dbReference>
<evidence type="ECO:0000256" key="1">
    <source>
        <dbReference type="ARBA" id="ARBA00023122"/>
    </source>
</evidence>
<comment type="caution">
    <text evidence="4">The sequence shown here is derived from an EMBL/GenBank/DDBJ whole genome shotgun (WGS) entry which is preliminary data.</text>
</comment>
<accession>A0A9D1DH21</accession>
<evidence type="ECO:0000259" key="3">
    <source>
        <dbReference type="PROSITE" id="PS51371"/>
    </source>
</evidence>
<dbReference type="InterPro" id="IPR051257">
    <property type="entry name" value="Diverse_CBS-Domain"/>
</dbReference>
<keyword evidence="1 2" id="KW-0129">CBS domain</keyword>
<organism evidence="4 5">
    <name type="scientific">Candidatus Avoscillospira avicola</name>
    <dbReference type="NCBI Taxonomy" id="2840706"/>
    <lineage>
        <taxon>Bacteria</taxon>
        <taxon>Bacillati</taxon>
        <taxon>Bacillota</taxon>
        <taxon>Clostridia</taxon>
        <taxon>Eubacteriales</taxon>
        <taxon>Oscillospiraceae</taxon>
        <taxon>Oscillospiraceae incertae sedis</taxon>
        <taxon>Candidatus Avoscillospira</taxon>
    </lineage>
</organism>
<protein>
    <submittedName>
        <fullName evidence="4">CBS domain-containing protein</fullName>
    </submittedName>
</protein>
<evidence type="ECO:0000313" key="4">
    <source>
        <dbReference type="EMBL" id="HIR50476.1"/>
    </source>
</evidence>
<reference evidence="4" key="1">
    <citation type="submission" date="2020-10" db="EMBL/GenBank/DDBJ databases">
        <authorList>
            <person name="Gilroy R."/>
        </authorList>
    </citation>
    <scope>NUCLEOTIDE SEQUENCE</scope>
    <source>
        <strain evidence="4">ChiBcec15-4380</strain>
    </source>
</reference>
<dbReference type="AlphaFoldDB" id="A0A9D1DH21"/>
<gene>
    <name evidence="4" type="ORF">IAA53_04205</name>
</gene>
<feature type="domain" description="CBS" evidence="3">
    <location>
        <begin position="7"/>
        <end position="67"/>
    </location>
</feature>
<name>A0A9D1DH21_9FIRM</name>
<proteinExistence type="predicted"/>
<evidence type="ECO:0000313" key="5">
    <source>
        <dbReference type="Proteomes" id="UP000824239"/>
    </source>
</evidence>
<sequence>MNILFFLTPKANCAYLKADDSMRQALERMESARYSALPILKKDGSYCGTLTEGDLLWAIKNLCTMDIRATEDHGIMEIAHRRDNRPVRVDTNIEDLMSTAIDQNFVPVVDDRNTFIGIITRKAIMQYCMEHYISKEIQR</sequence>
<dbReference type="InterPro" id="IPR000644">
    <property type="entry name" value="CBS_dom"/>
</dbReference>
<dbReference type="InterPro" id="IPR046342">
    <property type="entry name" value="CBS_dom_sf"/>
</dbReference>
<dbReference type="SUPFAM" id="SSF54631">
    <property type="entry name" value="CBS-domain pair"/>
    <property type="match status" value="1"/>
</dbReference>
<dbReference type="CDD" id="cd09834">
    <property type="entry name" value="CBS_pair_bac"/>
    <property type="match status" value="1"/>
</dbReference>
<dbReference type="PROSITE" id="PS51371">
    <property type="entry name" value="CBS"/>
    <property type="match status" value="1"/>
</dbReference>
<dbReference type="Proteomes" id="UP000824239">
    <property type="component" value="Unassembled WGS sequence"/>
</dbReference>
<dbReference type="PANTHER" id="PTHR43080">
    <property type="entry name" value="CBS DOMAIN-CONTAINING PROTEIN CBSX3, MITOCHONDRIAL"/>
    <property type="match status" value="1"/>
</dbReference>
<dbReference type="Pfam" id="PF00571">
    <property type="entry name" value="CBS"/>
    <property type="match status" value="2"/>
</dbReference>
<evidence type="ECO:0000256" key="2">
    <source>
        <dbReference type="PROSITE-ProRule" id="PRU00703"/>
    </source>
</evidence>